<evidence type="ECO:0000313" key="3">
    <source>
        <dbReference type="Proteomes" id="UP000002016"/>
    </source>
</evidence>
<feature type="binding site" evidence="1">
    <location>
        <position position="61"/>
    </location>
    <ligand>
        <name>Mg(2+)</name>
        <dbReference type="ChEBI" id="CHEBI:18420"/>
        <label>1</label>
    </ligand>
</feature>
<dbReference type="HOGENOM" id="CLU_024566_3_0_0"/>
<dbReference type="STRING" id="416591.Tlet_1799"/>
<feature type="binding site" evidence="1">
    <location>
        <position position="63"/>
    </location>
    <ligand>
        <name>Mg(2+)</name>
        <dbReference type="ChEBI" id="CHEBI:18420"/>
        <label>1</label>
    </ligand>
</feature>
<dbReference type="InterPro" id="IPR036705">
    <property type="entry name" value="Ribosyl_crysJ1_sf"/>
</dbReference>
<evidence type="ECO:0000313" key="2">
    <source>
        <dbReference type="EMBL" id="ABV34353.1"/>
    </source>
</evidence>
<dbReference type="PANTHER" id="PTHR16222:SF12">
    <property type="entry name" value="ADP-RIBOSYLGLYCOHYDROLASE-RELATED"/>
    <property type="match status" value="1"/>
</dbReference>
<keyword evidence="1" id="KW-0479">Metal-binding</keyword>
<dbReference type="Pfam" id="PF03747">
    <property type="entry name" value="ADP_ribosyl_GH"/>
    <property type="match status" value="1"/>
</dbReference>
<keyword evidence="3" id="KW-1185">Reference proteome</keyword>
<name>A8F869_PSELT</name>
<dbReference type="OrthoDB" id="9761704at2"/>
<feature type="binding site" evidence="1">
    <location>
        <position position="276"/>
    </location>
    <ligand>
        <name>Mg(2+)</name>
        <dbReference type="ChEBI" id="CHEBI:18420"/>
        <label>1</label>
    </ligand>
</feature>
<comment type="cofactor">
    <cofactor evidence="1">
        <name>Mg(2+)</name>
        <dbReference type="ChEBI" id="CHEBI:18420"/>
    </cofactor>
    <text evidence="1">Binds 2 magnesium ions per subunit.</text>
</comment>
<evidence type="ECO:0000256" key="1">
    <source>
        <dbReference type="PIRSR" id="PIRSR605502-1"/>
    </source>
</evidence>
<feature type="binding site" evidence="1">
    <location>
        <position position="62"/>
    </location>
    <ligand>
        <name>Mg(2+)</name>
        <dbReference type="ChEBI" id="CHEBI:18420"/>
        <label>1</label>
    </ligand>
</feature>
<organism evidence="2 3">
    <name type="scientific">Pseudothermotoga lettingae (strain ATCC BAA-301 / DSM 14385 / NBRC 107922 / TMO)</name>
    <name type="common">Thermotoga lettingae</name>
    <dbReference type="NCBI Taxonomy" id="416591"/>
    <lineage>
        <taxon>Bacteria</taxon>
        <taxon>Thermotogati</taxon>
        <taxon>Thermotogota</taxon>
        <taxon>Thermotogae</taxon>
        <taxon>Thermotogales</taxon>
        <taxon>Thermotogaceae</taxon>
        <taxon>Pseudothermotoga</taxon>
    </lineage>
</organism>
<dbReference type="eggNOG" id="COG1397">
    <property type="taxonomic scope" value="Bacteria"/>
</dbReference>
<dbReference type="KEGG" id="tle:Tlet_1799"/>
<protein>
    <submittedName>
        <fullName evidence="2">ADP-ribosylation/Crystallin J1</fullName>
    </submittedName>
</protein>
<keyword evidence="1" id="KW-0460">Magnesium</keyword>
<dbReference type="InterPro" id="IPR050792">
    <property type="entry name" value="ADP-ribosylglycohydrolase"/>
</dbReference>
<dbReference type="Gene3D" id="1.10.4080.10">
    <property type="entry name" value="ADP-ribosylation/Crystallin J1"/>
    <property type="match status" value="1"/>
</dbReference>
<dbReference type="RefSeq" id="WP_012003829.1">
    <property type="nucleotide sequence ID" value="NC_009828.1"/>
</dbReference>
<dbReference type="EMBL" id="CP000812">
    <property type="protein sequence ID" value="ABV34353.1"/>
    <property type="molecule type" value="Genomic_DNA"/>
</dbReference>
<sequence>MNVAKIFEKTLEAFAVGDAMGMPTEFMTRETIRKNYGLIDKLLDPTCISSIHKNLKKGQVTDDTEQVLELIEAYYNARKIDKDITLNTLRSWCEETNAAAKGFLGPSTLRVLSGKSGEGQGTTCGAAMRILAVSLSVKKGDIETLQKAIWESCLCTHYSDIAVEAAMALGFGYHYAALGATYDEIINHILQGAFQGRKMGPGNFVGAYTGRRIGFAIDTIKNMSSMNEVMDFIYEAIGTTMEANEVVPASVAIFSYAKEDVWLSIKMGASIGGDTDTIAAIAGALSTLYAKNHNIPNDIVHEVLRINKLDLCKYAQMLEIMFLGDISCLQ</sequence>
<dbReference type="GO" id="GO:0046872">
    <property type="term" value="F:metal ion binding"/>
    <property type="evidence" value="ECO:0007669"/>
    <property type="project" value="UniProtKB-KW"/>
</dbReference>
<accession>A8F869</accession>
<reference evidence="2 3" key="2">
    <citation type="journal article" date="2009" name="Proc. Natl. Acad. Sci. U.S.A.">
        <title>On the chimeric nature, thermophilic origin, and phylogenetic placement of the Thermotogales.</title>
        <authorList>
            <person name="Zhaxybayeva O."/>
            <person name="Swithers K.S."/>
            <person name="Lapierre P."/>
            <person name="Fournier G.P."/>
            <person name="Bickhart D.M."/>
            <person name="DeBoy R.T."/>
            <person name="Nelson K.E."/>
            <person name="Nesbo C.L."/>
            <person name="Doolittle W.F."/>
            <person name="Gogarten J.P."/>
            <person name="Noll K.M."/>
        </authorList>
    </citation>
    <scope>NUCLEOTIDE SEQUENCE [LARGE SCALE GENOMIC DNA]</scope>
    <source>
        <strain evidence="3">ATCC BAA-301 / DSM 14385 / NBRC 107922 / TMO</strain>
    </source>
</reference>
<feature type="binding site" evidence="1">
    <location>
        <position position="277"/>
    </location>
    <ligand>
        <name>Mg(2+)</name>
        <dbReference type="ChEBI" id="CHEBI:18420"/>
        <label>1</label>
    </ligand>
</feature>
<dbReference type="Proteomes" id="UP000002016">
    <property type="component" value="Chromosome"/>
</dbReference>
<dbReference type="PANTHER" id="PTHR16222">
    <property type="entry name" value="ADP-RIBOSYLGLYCOHYDROLASE"/>
    <property type="match status" value="1"/>
</dbReference>
<dbReference type="SUPFAM" id="SSF101478">
    <property type="entry name" value="ADP-ribosylglycohydrolase"/>
    <property type="match status" value="1"/>
</dbReference>
<feature type="binding site" evidence="1">
    <location>
        <position position="274"/>
    </location>
    <ligand>
        <name>Mg(2+)</name>
        <dbReference type="ChEBI" id="CHEBI:18420"/>
        <label>1</label>
    </ligand>
</feature>
<dbReference type="InterPro" id="IPR005502">
    <property type="entry name" value="Ribosyl_crysJ1"/>
</dbReference>
<dbReference type="AlphaFoldDB" id="A8F869"/>
<gene>
    <name evidence="2" type="ordered locus">Tlet_1799</name>
</gene>
<proteinExistence type="predicted"/>
<reference evidence="2 3" key="1">
    <citation type="submission" date="2007-08" db="EMBL/GenBank/DDBJ databases">
        <title>Complete sequence of Thermotoga lettingae TMO.</title>
        <authorList>
            <consortium name="US DOE Joint Genome Institute"/>
            <person name="Copeland A."/>
            <person name="Lucas S."/>
            <person name="Lapidus A."/>
            <person name="Barry K."/>
            <person name="Glavina del Rio T."/>
            <person name="Dalin E."/>
            <person name="Tice H."/>
            <person name="Pitluck S."/>
            <person name="Foster B."/>
            <person name="Bruce D."/>
            <person name="Schmutz J."/>
            <person name="Larimer F."/>
            <person name="Land M."/>
            <person name="Hauser L."/>
            <person name="Kyrpides N."/>
            <person name="Mikhailova N."/>
            <person name="Nelson K."/>
            <person name="Gogarten J.P."/>
            <person name="Noll K."/>
            <person name="Richardson P."/>
        </authorList>
    </citation>
    <scope>NUCLEOTIDE SEQUENCE [LARGE SCALE GENOMIC DNA]</scope>
    <source>
        <strain evidence="3">ATCC BAA-301 / DSM 14385 / NBRC 107922 / TMO</strain>
    </source>
</reference>